<feature type="region of interest" description="Disordered" evidence="8">
    <location>
        <begin position="302"/>
        <end position="327"/>
    </location>
</feature>
<dbReference type="GO" id="GO:0005525">
    <property type="term" value="F:GTP binding"/>
    <property type="evidence" value="ECO:0007669"/>
    <property type="project" value="UniProtKB-KW"/>
</dbReference>
<dbReference type="Proteomes" id="UP000306050">
    <property type="component" value="Chromosome SGRAM_19"/>
</dbReference>
<keyword evidence="7" id="KW-0460">Magnesium</keyword>
<dbReference type="CDD" id="cd00066">
    <property type="entry name" value="G-alpha"/>
    <property type="match status" value="1"/>
</dbReference>
<feature type="compositionally biased region" description="Polar residues" evidence="8">
    <location>
        <begin position="257"/>
        <end position="266"/>
    </location>
</feature>
<gene>
    <name evidence="9" type="ORF">EX895_003128</name>
</gene>
<evidence type="ECO:0000256" key="4">
    <source>
        <dbReference type="ARBA" id="ARBA00023134"/>
    </source>
</evidence>
<dbReference type="SUPFAM" id="SSF47895">
    <property type="entry name" value="Transducin (alpha subunit), insertion domain"/>
    <property type="match status" value="1"/>
</dbReference>
<dbReference type="InterPro" id="IPR001019">
    <property type="entry name" value="Gprotein_alpha_su"/>
</dbReference>
<evidence type="ECO:0000313" key="9">
    <source>
        <dbReference type="EMBL" id="TKY88032.1"/>
    </source>
</evidence>
<organism evidence="9 10">
    <name type="scientific">Sporisorium graminicola</name>
    <dbReference type="NCBI Taxonomy" id="280036"/>
    <lineage>
        <taxon>Eukaryota</taxon>
        <taxon>Fungi</taxon>
        <taxon>Dikarya</taxon>
        <taxon>Basidiomycota</taxon>
        <taxon>Ustilaginomycotina</taxon>
        <taxon>Ustilaginomycetes</taxon>
        <taxon>Ustilaginales</taxon>
        <taxon>Ustilaginaceae</taxon>
        <taxon>Sporisorium</taxon>
    </lineage>
</organism>
<comment type="caution">
    <text evidence="9">The sequence shown here is derived from an EMBL/GenBank/DDBJ whole genome shotgun (WGS) entry which is preliminary data.</text>
</comment>
<evidence type="ECO:0000256" key="5">
    <source>
        <dbReference type="ARBA" id="ARBA00023224"/>
    </source>
</evidence>
<feature type="binding site" evidence="6">
    <location>
        <begin position="393"/>
        <end position="399"/>
    </location>
    <ligand>
        <name>GTP</name>
        <dbReference type="ChEBI" id="CHEBI:37565"/>
    </ligand>
</feature>
<keyword evidence="3 6" id="KW-0547">Nucleotide-binding</keyword>
<dbReference type="Gene3D" id="1.10.400.10">
    <property type="entry name" value="GI Alpha 1, domain 2-like"/>
    <property type="match status" value="1"/>
</dbReference>
<feature type="region of interest" description="Disordered" evidence="8">
    <location>
        <begin position="257"/>
        <end position="280"/>
    </location>
</feature>
<dbReference type="GO" id="GO:0031683">
    <property type="term" value="F:G-protein beta/gamma-subunit complex binding"/>
    <property type="evidence" value="ECO:0007669"/>
    <property type="project" value="InterPro"/>
</dbReference>
<dbReference type="SUPFAM" id="SSF52540">
    <property type="entry name" value="P-loop containing nucleoside triphosphate hydrolases"/>
    <property type="match status" value="1"/>
</dbReference>
<dbReference type="GO" id="GO:0007188">
    <property type="term" value="P:adenylate cyclase-modulating G protein-coupled receptor signaling pathway"/>
    <property type="evidence" value="ECO:0007669"/>
    <property type="project" value="TreeGrafter"/>
</dbReference>
<feature type="region of interest" description="Disordered" evidence="8">
    <location>
        <begin position="174"/>
        <end position="203"/>
    </location>
</feature>
<dbReference type="RefSeq" id="XP_029740017.1">
    <property type="nucleotide sequence ID" value="XM_029883726.1"/>
</dbReference>
<feature type="binding site" evidence="6">
    <location>
        <begin position="488"/>
        <end position="491"/>
    </location>
    <ligand>
        <name>GTP</name>
        <dbReference type="ChEBI" id="CHEBI:37565"/>
    </ligand>
</feature>
<dbReference type="FunFam" id="3.40.50.300:FF:000692">
    <property type="entry name" value="Guanine nucleotide-binding protein subunit alpha"/>
    <property type="match status" value="1"/>
</dbReference>
<dbReference type="PRINTS" id="PR00318">
    <property type="entry name" value="GPROTEINA"/>
</dbReference>
<dbReference type="GO" id="GO:0001664">
    <property type="term" value="F:G protein-coupled receptor binding"/>
    <property type="evidence" value="ECO:0007669"/>
    <property type="project" value="TreeGrafter"/>
</dbReference>
<dbReference type="GeneID" id="40726023"/>
<dbReference type="OrthoDB" id="5817230at2759"/>
<dbReference type="GO" id="GO:0046872">
    <property type="term" value="F:metal ion binding"/>
    <property type="evidence" value="ECO:0007669"/>
    <property type="project" value="UniProtKB-KW"/>
</dbReference>
<dbReference type="Pfam" id="PF00503">
    <property type="entry name" value="G-alpha"/>
    <property type="match status" value="1"/>
</dbReference>
<feature type="compositionally biased region" description="Acidic residues" evidence="8">
    <location>
        <begin position="317"/>
        <end position="327"/>
    </location>
</feature>
<evidence type="ECO:0000256" key="8">
    <source>
        <dbReference type="SAM" id="MobiDB-lite"/>
    </source>
</evidence>
<evidence type="ECO:0000256" key="3">
    <source>
        <dbReference type="ARBA" id="ARBA00022741"/>
    </source>
</evidence>
<keyword evidence="5" id="KW-0807">Transducer</keyword>
<comment type="similarity">
    <text evidence="1">Belongs to the G-alpha family.</text>
</comment>
<accession>A0A4U7KYR6</accession>
<evidence type="ECO:0008006" key="11">
    <source>
        <dbReference type="Google" id="ProtNLM"/>
    </source>
</evidence>
<dbReference type="GO" id="GO:0005834">
    <property type="term" value="C:heterotrimeric G-protein complex"/>
    <property type="evidence" value="ECO:0007669"/>
    <property type="project" value="TreeGrafter"/>
</dbReference>
<feature type="region of interest" description="Disordered" evidence="8">
    <location>
        <begin position="1"/>
        <end position="93"/>
    </location>
</feature>
<proteinExistence type="inferred from homology"/>
<dbReference type="PROSITE" id="PS51882">
    <property type="entry name" value="G_ALPHA"/>
    <property type="match status" value="1"/>
</dbReference>
<evidence type="ECO:0000256" key="1">
    <source>
        <dbReference type="ARBA" id="ARBA00005804"/>
    </source>
</evidence>
<dbReference type="GO" id="GO:0005737">
    <property type="term" value="C:cytoplasm"/>
    <property type="evidence" value="ECO:0007669"/>
    <property type="project" value="TreeGrafter"/>
</dbReference>
<dbReference type="GO" id="GO:0003924">
    <property type="term" value="F:GTPase activity"/>
    <property type="evidence" value="ECO:0007669"/>
    <property type="project" value="InterPro"/>
</dbReference>
<evidence type="ECO:0000256" key="7">
    <source>
        <dbReference type="PIRSR" id="PIRSR601019-2"/>
    </source>
</evidence>
<dbReference type="InterPro" id="IPR027417">
    <property type="entry name" value="P-loop_NTPase"/>
</dbReference>
<protein>
    <recommendedName>
        <fullName evidence="11">Guanine nucleotide-binding protein alpha-4 subunit</fullName>
    </recommendedName>
</protein>
<feature type="compositionally biased region" description="Basic and acidic residues" evidence="8">
    <location>
        <begin position="40"/>
        <end position="72"/>
    </location>
</feature>
<keyword evidence="2 7" id="KW-0479">Metal-binding</keyword>
<dbReference type="AlphaFoldDB" id="A0A4U7KYR6"/>
<evidence type="ECO:0000313" key="10">
    <source>
        <dbReference type="Proteomes" id="UP000306050"/>
    </source>
</evidence>
<dbReference type="InterPro" id="IPR011025">
    <property type="entry name" value="GproteinA_insert"/>
</dbReference>
<keyword evidence="10" id="KW-1185">Reference proteome</keyword>
<evidence type="ECO:0000256" key="6">
    <source>
        <dbReference type="PIRSR" id="PIRSR601019-1"/>
    </source>
</evidence>
<feature type="compositionally biased region" description="Low complexity" evidence="8">
    <location>
        <begin position="80"/>
        <end position="92"/>
    </location>
</feature>
<name>A0A4U7KYR6_9BASI</name>
<feature type="binding site" evidence="6">
    <location>
        <position position="555"/>
    </location>
    <ligand>
        <name>GTP</name>
        <dbReference type="ChEBI" id="CHEBI:37565"/>
    </ligand>
</feature>
<sequence length="584" mass="65006">MSPSVASQDLRRRRSKQVLVATDRHDPLTAALQPPANETPAEKQTRIQQEKQAKQRSDEIDRLLKQQQDDASRNNAALPSSLSEAGTGSSSSKKGRVYKMVLLGQAGAGKTTVLKQMRLLYDPQAHEKERRGWAKIVLLNLTGSVRVLLETLALYHDQRLKRKSSEMSRFEASTPEAAAFATQGDDVEQDADGKRRSSEALEQGPLSEVNIATSTSTTSMPWTAHLPNIVRLENRLRNELGAFGEDVVVSGSSGILARTTSGSSQGKEALTKSSSDRSPLLLRPGWQERLFTYARRSFSIGATRTPHAGRGAGGQDDSADGAEGDDENGETLKLLRAVQSEVLGVWNDDAQCRALRKRGMFLDGQADAATSFFLDNYTRIVSAGYKPTDEDILHSRVRTLGVTEDVFRVDRSLVYRIYDVGGSRSQRTAWAPFLDDVESIIFLAPLSAFDQPLVEDPATNRLADTFTLFNQIVSNPLLQHATMILFLNKIDLLEKKLRQGVRLQRYWPEYVGDNDFEAVWRWFRAKFRDCLRRAEEEVGVGGDRKRRLYVHTTVATSTVQIRAILMSVKDSILRENLRVTGLVG</sequence>
<evidence type="ECO:0000256" key="2">
    <source>
        <dbReference type="ARBA" id="ARBA00022723"/>
    </source>
</evidence>
<dbReference type="PANTHER" id="PTHR10218">
    <property type="entry name" value="GTP-BINDING PROTEIN ALPHA SUBUNIT"/>
    <property type="match status" value="1"/>
</dbReference>
<dbReference type="Gene3D" id="3.40.50.300">
    <property type="entry name" value="P-loop containing nucleotide triphosphate hydrolases"/>
    <property type="match status" value="2"/>
</dbReference>
<reference evidence="9 10" key="1">
    <citation type="submission" date="2019-05" db="EMBL/GenBank/DDBJ databases">
        <title>Sporisorium graminicola CBS 10092 draft sequencing and annotation.</title>
        <authorList>
            <person name="Solano-Gonzalez S."/>
            <person name="Caddick M.X."/>
            <person name="Darby A."/>
        </authorList>
    </citation>
    <scope>NUCLEOTIDE SEQUENCE [LARGE SCALE GENOMIC DNA]</scope>
    <source>
        <strain evidence="9 10">CBS 10092</strain>
    </source>
</reference>
<dbReference type="SMART" id="SM00275">
    <property type="entry name" value="G_alpha"/>
    <property type="match status" value="1"/>
</dbReference>
<dbReference type="KEGG" id="sgra:EX895_003128"/>
<keyword evidence="4 6" id="KW-0342">GTP-binding</keyword>
<feature type="binding site" evidence="7">
    <location>
        <position position="399"/>
    </location>
    <ligand>
        <name>Mg(2+)</name>
        <dbReference type="ChEBI" id="CHEBI:18420"/>
    </ligand>
</feature>
<dbReference type="EMBL" id="SRRM01000011">
    <property type="protein sequence ID" value="TKY88032.1"/>
    <property type="molecule type" value="Genomic_DNA"/>
</dbReference>
<dbReference type="PANTHER" id="PTHR10218:SF360">
    <property type="entry name" value="GUANINE NUCLEOTIDE-BINDING PROTEIN SUBUNIT ALPHA HOMOLOG"/>
    <property type="match status" value="1"/>
</dbReference>